<dbReference type="SMART" id="SM00248">
    <property type="entry name" value="ANK"/>
    <property type="match status" value="2"/>
</dbReference>
<dbReference type="Gene3D" id="1.25.40.20">
    <property type="entry name" value="Ankyrin repeat-containing domain"/>
    <property type="match status" value="1"/>
</dbReference>
<reference evidence="4 6" key="2">
    <citation type="submission" date="2018-12" db="EMBL/GenBank/DDBJ databases">
        <authorList>
            <consortium name="Pathogen Informatics"/>
        </authorList>
    </citation>
    <scope>NUCLEOTIDE SEQUENCE [LARGE SCALE GENOMIC DNA]</scope>
    <source>
        <strain evidence="4 6">NCTC11976</strain>
    </source>
</reference>
<keyword evidence="1" id="KW-0677">Repeat</keyword>
<protein>
    <submittedName>
        <fullName evidence="3">Ankyrin repeats (3 copies)</fullName>
    </submittedName>
</protein>
<evidence type="ECO:0000256" key="1">
    <source>
        <dbReference type="ARBA" id="ARBA00022737"/>
    </source>
</evidence>
<evidence type="ECO:0000313" key="5">
    <source>
        <dbReference type="Proteomes" id="UP000054921"/>
    </source>
</evidence>
<evidence type="ECO:0000313" key="6">
    <source>
        <dbReference type="Proteomes" id="UP000277577"/>
    </source>
</evidence>
<accession>A0A0W0S6F9</accession>
<evidence type="ECO:0000256" key="2">
    <source>
        <dbReference type="ARBA" id="ARBA00023043"/>
    </source>
</evidence>
<dbReference type="InterPro" id="IPR002110">
    <property type="entry name" value="Ankyrin_rpt"/>
</dbReference>
<dbReference type="Proteomes" id="UP000054921">
    <property type="component" value="Unassembled WGS sequence"/>
</dbReference>
<keyword evidence="6" id="KW-1185">Reference proteome</keyword>
<dbReference type="SUPFAM" id="SSF48403">
    <property type="entry name" value="Ankyrin repeat"/>
    <property type="match status" value="1"/>
</dbReference>
<dbReference type="InterPro" id="IPR036770">
    <property type="entry name" value="Ankyrin_rpt-contain_sf"/>
</dbReference>
<proteinExistence type="predicted"/>
<reference evidence="3 5" key="1">
    <citation type="submission" date="2015-11" db="EMBL/GenBank/DDBJ databases">
        <title>Genomic analysis of 38 Legionella species identifies large and diverse effector repertoires.</title>
        <authorList>
            <person name="Burstein D."/>
            <person name="Amaro F."/>
            <person name="Zusman T."/>
            <person name="Lifshitz Z."/>
            <person name="Cohen O."/>
            <person name="Gilbert J.A."/>
            <person name="Pupko T."/>
            <person name="Shuman H.A."/>
            <person name="Segal G."/>
        </authorList>
    </citation>
    <scope>NUCLEOTIDE SEQUENCE [LARGE SCALE GENOMIC DNA]</scope>
    <source>
        <strain evidence="3 5">ORW</strain>
    </source>
</reference>
<evidence type="ECO:0000313" key="3">
    <source>
        <dbReference type="EMBL" id="KTC79091.1"/>
    </source>
</evidence>
<dbReference type="OrthoDB" id="9807853at2"/>
<dbReference type="EMBL" id="LR134173">
    <property type="protein sequence ID" value="VEB36531.1"/>
    <property type="molecule type" value="Genomic_DNA"/>
</dbReference>
<organism evidence="3 5">
    <name type="scientific">Legionella cherrii</name>
    <dbReference type="NCBI Taxonomy" id="28084"/>
    <lineage>
        <taxon>Bacteria</taxon>
        <taxon>Pseudomonadati</taxon>
        <taxon>Pseudomonadota</taxon>
        <taxon>Gammaproteobacteria</taxon>
        <taxon>Legionellales</taxon>
        <taxon>Legionellaceae</taxon>
        <taxon>Legionella</taxon>
    </lineage>
</organism>
<dbReference type="EMBL" id="LNXW01000013">
    <property type="protein sequence ID" value="KTC79091.1"/>
    <property type="molecule type" value="Genomic_DNA"/>
</dbReference>
<dbReference type="Proteomes" id="UP000277577">
    <property type="component" value="Chromosome"/>
</dbReference>
<evidence type="ECO:0000313" key="4">
    <source>
        <dbReference type="EMBL" id="VEB36531.1"/>
    </source>
</evidence>
<sequence length="796" mass="90671">MYSKDVKKISRSYEGEDLFKAAKCGDLEEVEKILNAQPELYTYRKQSLDKQGHKSTALHFSLLFKQDKLAEMLLKHPDSKKIINTTNGAGEAILQLIVKLNNEATLKLAKLALDVQGIDVNHTSHDSYHFQTALSLACLVGRTKTVDMDMVRLLLKRGADPNCIIGNLQVAELFPLLNHLALQLKYADEKNIKILNELMLLLIENGADPTRRGCDGQTFFDVVIGYNIESKVMPTIKKHFQHLWKESSPEELEKAAALFRASLPFAPWTRAADYSPTWETLGLLVTLKKERRAAKQSDHDCTVLYGKEQLESFLKFAKMRFEATKQPFQTQFIMSPRDSTSNHVANGQLNYDEHGKVNVFWVDTLGHDESSTRENNAAVGAIIHKHLPGATLYTTDIQMQFTISGCDNFVLYISERLSAAALKNRDLFGDLKKIHEHHKIESEGFRVIPWAKIPAYTGLPKIIQSASRPEQRIKEALEEDKNTFNKKNENYQQEMQRRLVEHQGKKVNTYYEVNRQKFGIHLKKAYEEDYDSLNEKSLLAFTDLINRVPIDVLARELGIEWAQNGDEWEIVVPQQYQGPYLADLKGTLPELIKKLDNAYEEIAADTYAMQKPYFYFYYAAIRVCRAMLTSLAEENQQQKNTQEKASLKRDVELDYLGEKESDLSPCQGSVDNLLLGEEKKFDQTRQHTRFSLASPLNEVEKQQLLANLEQLSDQKNWKLNQNNGLVAVLEVPTLMEACIITERLQATNAMNVVQSQRQDNKLPVIKCDQINCKRLNELASSYASLPSAAELCSKGI</sequence>
<keyword evidence="2" id="KW-0040">ANK repeat</keyword>
<name>A0A0W0S6F9_9GAMM</name>
<dbReference type="AlphaFoldDB" id="A0A0W0S6F9"/>
<gene>
    <name evidence="3" type="ORF">Lche_1111</name>
    <name evidence="4" type="ORF">NCTC11976_01757</name>
</gene>
<dbReference type="PANTHER" id="PTHR24126">
    <property type="entry name" value="ANKYRIN REPEAT, PH AND SEC7 DOMAIN CONTAINING PROTEIN SECG-RELATED"/>
    <property type="match status" value="1"/>
</dbReference>
<dbReference type="RefSeq" id="WP_028382100.1">
    <property type="nucleotide sequence ID" value="NZ_CAAAIT010000002.1"/>
</dbReference>
<dbReference type="PATRIC" id="fig|28084.5.peg.1207"/>
<dbReference type="Pfam" id="PF00023">
    <property type="entry name" value="Ank"/>
    <property type="match status" value="1"/>
</dbReference>